<accession>A0A1G7RKP4</accession>
<reference evidence="2 3" key="1">
    <citation type="submission" date="2016-10" db="EMBL/GenBank/DDBJ databases">
        <authorList>
            <person name="Varghese N."/>
            <person name="Submissions S."/>
        </authorList>
    </citation>
    <scope>NUCLEOTIDE SEQUENCE</scope>
    <source>
        <strain evidence="2">BP1-145</strain>
        <strain evidence="3">BP1-148</strain>
    </source>
</reference>
<evidence type="ECO:0000313" key="2">
    <source>
        <dbReference type="EMBL" id="SDO03254.1"/>
    </source>
</evidence>
<dbReference type="EMBL" id="FNIW01000008">
    <property type="protein sequence ID" value="SDO03254.1"/>
    <property type="molecule type" value="Genomic_DNA"/>
</dbReference>
<sequence length="30" mass="3322">MTLTIFSLAVEAVAAIEAMYICKNAKMFLK</sequence>
<evidence type="ECO:0000313" key="3">
    <source>
        <dbReference type="Proteomes" id="UP000198779"/>
    </source>
</evidence>
<dbReference type="EMBL" id="FNCQ01000001">
    <property type="protein sequence ID" value="SDG11275.1"/>
    <property type="molecule type" value="Genomic_DNA"/>
</dbReference>
<proteinExistence type="predicted"/>
<evidence type="ECO:0000313" key="1">
    <source>
        <dbReference type="EMBL" id="SDG11275.1"/>
    </source>
</evidence>
<gene>
    <name evidence="2" type="ORF">SAMN04487900_1084</name>
    <name evidence="1" type="ORF">SAMN04487901_1014</name>
</gene>
<dbReference type="Proteomes" id="UP000198779">
    <property type="component" value="Unassembled WGS sequence"/>
</dbReference>
<protein>
    <submittedName>
        <fullName evidence="2">Uncharacterized protein</fullName>
    </submittedName>
</protein>
<dbReference type="Proteomes" id="UP000199134">
    <property type="component" value="Unassembled WGS sequence"/>
</dbReference>
<organism evidence="2 4">
    <name type="scientific">Prevotella communis</name>
    <dbReference type="NCBI Taxonomy" id="2913614"/>
    <lineage>
        <taxon>Bacteria</taxon>
        <taxon>Pseudomonadati</taxon>
        <taxon>Bacteroidota</taxon>
        <taxon>Bacteroidia</taxon>
        <taxon>Bacteroidales</taxon>
        <taxon>Prevotellaceae</taxon>
        <taxon>Prevotella</taxon>
    </lineage>
</organism>
<accession>A0A1H0G8V3</accession>
<dbReference type="AlphaFoldDB" id="A0A1H0G8V3"/>
<evidence type="ECO:0000313" key="4">
    <source>
        <dbReference type="Proteomes" id="UP000199134"/>
    </source>
</evidence>
<keyword evidence="3" id="KW-1185">Reference proteome</keyword>
<reference evidence="1 4" key="2">
    <citation type="submission" date="2016-10" db="EMBL/GenBank/DDBJ databases">
        <authorList>
            <person name="de Groot N.N."/>
        </authorList>
    </citation>
    <scope>NUCLEOTIDE SEQUENCE [LARGE SCALE GENOMIC DNA]</scope>
    <source>
        <strain evidence="4">BP1-145</strain>
        <strain evidence="1">BP1-148</strain>
    </source>
</reference>
<name>A0A1H0G8V3_9BACT</name>